<organism evidence="2 3">
    <name type="scientific">Cloacimonas acidaminovorans (strain Evry)</name>
    <dbReference type="NCBI Taxonomy" id="459349"/>
    <lineage>
        <taxon>Bacteria</taxon>
        <taxon>Pseudomonadati</taxon>
        <taxon>Candidatus Cloacimonadota</taxon>
        <taxon>Candidatus Cloacimonadia</taxon>
        <taxon>Candidatus Cloacimonadales</taxon>
        <taxon>Candidatus Cloacimonadaceae</taxon>
        <taxon>Candidatus Cloacimonas</taxon>
    </lineage>
</organism>
<dbReference type="SUPFAM" id="SSF55729">
    <property type="entry name" value="Acyl-CoA N-acyltransferases (Nat)"/>
    <property type="match status" value="1"/>
</dbReference>
<dbReference type="AlphaFoldDB" id="B0VI95"/>
<gene>
    <name evidence="2" type="ordered locus">CLOAM1223</name>
</gene>
<dbReference type="InterPro" id="IPR016181">
    <property type="entry name" value="Acyl_CoA_acyltransferase"/>
</dbReference>
<dbReference type="Gene3D" id="3.40.630.30">
    <property type="match status" value="1"/>
</dbReference>
<dbReference type="GO" id="GO:0016747">
    <property type="term" value="F:acyltransferase activity, transferring groups other than amino-acyl groups"/>
    <property type="evidence" value="ECO:0007669"/>
    <property type="project" value="InterPro"/>
</dbReference>
<sequence length="149" mass="16961">MLNLQVIYKPDELPENISQKDLVDFLYTHLESFGDAPSAINKAIDYAFSTEKGKGGFLILAFAEDKLCGVLVMNKTGMEEYIPENILVYIAVEKSMRNMGIGSSILKKAREIADGDIALHIEYDNPARHLYERFGFTSKYAEMRWQKKD</sequence>
<dbReference type="OrthoDB" id="7585366at2"/>
<evidence type="ECO:0000313" key="3">
    <source>
        <dbReference type="Proteomes" id="UP000002019"/>
    </source>
</evidence>
<feature type="domain" description="N-acetyltransferase" evidence="1">
    <location>
        <begin position="11"/>
        <end position="149"/>
    </location>
</feature>
<keyword evidence="3" id="KW-1185">Reference proteome</keyword>
<dbReference type="EMBL" id="CU466930">
    <property type="protein sequence ID" value="CAO81083.1"/>
    <property type="molecule type" value="Genomic_DNA"/>
</dbReference>
<accession>B0VI95</accession>
<dbReference type="InterPro" id="IPR000182">
    <property type="entry name" value="GNAT_dom"/>
</dbReference>
<dbReference type="RefSeq" id="WP_015424941.1">
    <property type="nucleotide sequence ID" value="NC_020449.1"/>
</dbReference>
<dbReference type="STRING" id="459349.CLOAM1223"/>
<dbReference type="Proteomes" id="UP000002019">
    <property type="component" value="Chromosome"/>
</dbReference>
<protein>
    <recommendedName>
        <fullName evidence="1">N-acetyltransferase domain-containing protein</fullName>
    </recommendedName>
</protein>
<proteinExistence type="predicted"/>
<dbReference type="HOGENOM" id="CLU_142799_0_0_0"/>
<dbReference type="Pfam" id="PF13508">
    <property type="entry name" value="Acetyltransf_7"/>
    <property type="match status" value="1"/>
</dbReference>
<evidence type="ECO:0000259" key="1">
    <source>
        <dbReference type="PROSITE" id="PS51186"/>
    </source>
</evidence>
<reference evidence="2 3" key="1">
    <citation type="journal article" date="2008" name="J. Bacteriol.">
        <title>'Candidatus Cloacamonas acidaminovorans': genome sequence reconstruction provides a first glimpse of a new bacterial division.</title>
        <authorList>
            <person name="Pelletier E."/>
            <person name="Kreimeyer A."/>
            <person name="Bocs S."/>
            <person name="Rouy Z."/>
            <person name="Gyapay G."/>
            <person name="Chouari R."/>
            <person name="Riviere D."/>
            <person name="Ganesan A."/>
            <person name="Daegelen P."/>
            <person name="Sghir A."/>
            <person name="Cohen G.N."/>
            <person name="Medigue C."/>
            <person name="Weissenbach J."/>
            <person name="Le Paslier D."/>
        </authorList>
    </citation>
    <scope>NUCLEOTIDE SEQUENCE [LARGE SCALE GENOMIC DNA]</scope>
    <source>
        <strain evidence="3">Evry</strain>
    </source>
</reference>
<dbReference type="eggNOG" id="COG0456">
    <property type="taxonomic scope" value="Bacteria"/>
</dbReference>
<dbReference type="KEGG" id="caci:CLOAM1223"/>
<evidence type="ECO:0000313" key="2">
    <source>
        <dbReference type="EMBL" id="CAO81083.1"/>
    </source>
</evidence>
<name>B0VI95_CLOAI</name>
<dbReference type="CDD" id="cd04301">
    <property type="entry name" value="NAT_SF"/>
    <property type="match status" value="1"/>
</dbReference>
<dbReference type="PROSITE" id="PS51186">
    <property type="entry name" value="GNAT"/>
    <property type="match status" value="1"/>
</dbReference>